<dbReference type="PANTHER" id="PTHR43530:SF1">
    <property type="entry name" value="QUEUINE TRNA-RIBOSYLTRANSFERASE CATALYTIC SUBUNIT 1"/>
    <property type="match status" value="1"/>
</dbReference>
<accession>A0A0B6ZEC9</accession>
<sequence length="267" mass="30024">MLLTPEKSVEIQNAIGADIIMQLDDVVHSSVSGSRLEEAMYRTIRWLDRCIKAHKRPEDQCLFPIVQGGLNAELRTKCANELVKRDVGGYAIGGLSGGEEKSEFWRMVKISTDLLPKDKPRYLMGVGFAVDLVVCVSLGCDMFDCVFPTRTARFGSALVKTGQLNMKNKMFANDFRPIDSDCSCSTCRTYTRAYIHTLATNSEPASCNIITVHNVEYQLQLMRSIHQSILQDKFPEFVQQFFATMFPDKKYPDWAIDALASVNISLL</sequence>
<dbReference type="InterPro" id="IPR036511">
    <property type="entry name" value="TGT-like_sf"/>
</dbReference>
<evidence type="ECO:0000313" key="3">
    <source>
        <dbReference type="EMBL" id="CEK66216.1"/>
    </source>
</evidence>
<dbReference type="Gene3D" id="3.20.20.105">
    <property type="entry name" value="Queuine tRNA-ribosyltransferase-like"/>
    <property type="match status" value="1"/>
</dbReference>
<dbReference type="NCBIfam" id="TIGR00449">
    <property type="entry name" value="tgt_general"/>
    <property type="match status" value="1"/>
</dbReference>
<dbReference type="Pfam" id="PF01702">
    <property type="entry name" value="TGT"/>
    <property type="match status" value="1"/>
</dbReference>
<gene>
    <name evidence="3" type="primary">ORF57702</name>
</gene>
<dbReference type="EMBL" id="HACG01019351">
    <property type="protein sequence ID" value="CEK66216.1"/>
    <property type="molecule type" value="Transcribed_RNA"/>
</dbReference>
<name>A0A0B6ZEC9_9EUPU</name>
<dbReference type="GO" id="GO:0008479">
    <property type="term" value="F:tRNA-guanosine(34) queuine transglycosylase activity"/>
    <property type="evidence" value="ECO:0007669"/>
    <property type="project" value="TreeGrafter"/>
</dbReference>
<organism evidence="3">
    <name type="scientific">Arion vulgaris</name>
    <dbReference type="NCBI Taxonomy" id="1028688"/>
    <lineage>
        <taxon>Eukaryota</taxon>
        <taxon>Metazoa</taxon>
        <taxon>Spiralia</taxon>
        <taxon>Lophotrochozoa</taxon>
        <taxon>Mollusca</taxon>
        <taxon>Gastropoda</taxon>
        <taxon>Heterobranchia</taxon>
        <taxon>Euthyneura</taxon>
        <taxon>Panpulmonata</taxon>
        <taxon>Eupulmonata</taxon>
        <taxon>Stylommatophora</taxon>
        <taxon>Helicina</taxon>
        <taxon>Arionoidea</taxon>
        <taxon>Arionidae</taxon>
        <taxon>Arion</taxon>
    </lineage>
</organism>
<dbReference type="GO" id="GO:0006400">
    <property type="term" value="P:tRNA modification"/>
    <property type="evidence" value="ECO:0007669"/>
    <property type="project" value="InterPro"/>
</dbReference>
<dbReference type="InterPro" id="IPR002616">
    <property type="entry name" value="tRNA_ribo_trans-like"/>
</dbReference>
<evidence type="ECO:0000259" key="2">
    <source>
        <dbReference type="Pfam" id="PF01702"/>
    </source>
</evidence>
<dbReference type="SUPFAM" id="SSF51713">
    <property type="entry name" value="tRNA-guanine transglycosylase"/>
    <property type="match status" value="1"/>
</dbReference>
<evidence type="ECO:0000256" key="1">
    <source>
        <dbReference type="ARBA" id="ARBA00022833"/>
    </source>
</evidence>
<dbReference type="GO" id="GO:0005829">
    <property type="term" value="C:cytosol"/>
    <property type="evidence" value="ECO:0007669"/>
    <property type="project" value="TreeGrafter"/>
</dbReference>
<proteinExistence type="predicted"/>
<dbReference type="AlphaFoldDB" id="A0A0B6ZEC9"/>
<protein>
    <recommendedName>
        <fullName evidence="2">tRNA-guanine(15) transglycosylase-like domain-containing protein</fullName>
    </recommendedName>
</protein>
<reference evidence="3" key="1">
    <citation type="submission" date="2014-12" db="EMBL/GenBank/DDBJ databases">
        <title>Insight into the proteome of Arion vulgaris.</title>
        <authorList>
            <person name="Aradska J."/>
            <person name="Bulat T."/>
            <person name="Smidak R."/>
            <person name="Sarate P."/>
            <person name="Gangsoo J."/>
            <person name="Sialana F."/>
            <person name="Bilban M."/>
            <person name="Lubec G."/>
        </authorList>
    </citation>
    <scope>NUCLEOTIDE SEQUENCE</scope>
    <source>
        <tissue evidence="3">Skin</tissue>
    </source>
</reference>
<dbReference type="PANTHER" id="PTHR43530">
    <property type="entry name" value="QUEUINE TRNA-RIBOSYLTRANSFERASE CATALYTIC SUBUNIT 1"/>
    <property type="match status" value="1"/>
</dbReference>
<feature type="domain" description="tRNA-guanine(15) transglycosylase-like" evidence="2">
    <location>
        <begin position="2"/>
        <end position="245"/>
    </location>
</feature>
<keyword evidence="1" id="KW-0862">Zinc</keyword>